<name>A0A423V760_STRGL</name>
<feature type="domain" description="STAS" evidence="2">
    <location>
        <begin position="8"/>
        <end position="123"/>
    </location>
</feature>
<feature type="region of interest" description="Disordered" evidence="1">
    <location>
        <begin position="101"/>
        <end position="136"/>
    </location>
</feature>
<dbReference type="SUPFAM" id="SSF52091">
    <property type="entry name" value="SpoIIaa-like"/>
    <property type="match status" value="1"/>
</dbReference>
<organism evidence="3 4">
    <name type="scientific">Streptomyces globisporus</name>
    <dbReference type="NCBI Taxonomy" id="1908"/>
    <lineage>
        <taxon>Bacteria</taxon>
        <taxon>Bacillati</taxon>
        <taxon>Actinomycetota</taxon>
        <taxon>Actinomycetes</taxon>
        <taxon>Kitasatosporales</taxon>
        <taxon>Streptomycetaceae</taxon>
        <taxon>Streptomyces</taxon>
    </lineage>
</organism>
<dbReference type="Proteomes" id="UP000285596">
    <property type="component" value="Unassembled WGS sequence"/>
</dbReference>
<dbReference type="EMBL" id="QWFA01000002">
    <property type="protein sequence ID" value="ROV70451.1"/>
    <property type="molecule type" value="Genomic_DNA"/>
</dbReference>
<evidence type="ECO:0000259" key="2">
    <source>
        <dbReference type="PROSITE" id="PS50801"/>
    </source>
</evidence>
<proteinExistence type="predicted"/>
<dbReference type="Gene3D" id="3.30.750.24">
    <property type="entry name" value="STAS domain"/>
    <property type="match status" value="1"/>
</dbReference>
<comment type="caution">
    <text evidence="3">The sequence shown here is derived from an EMBL/GenBank/DDBJ whole genome shotgun (WGS) entry which is preliminary data.</text>
</comment>
<sequence>MTTHPHHLQLTTVDEQSSVRIELHGDLDYDNADLLVQEATARLAARPALTDLHLRCAELGAVDSMGLCALLMIARRATEAGVRLHLDDRPARLERLLSLTGTLGHLTAPPPTRPPAPSATEESAGAARPPGPNSTT</sequence>
<reference evidence="3 4" key="1">
    <citation type="submission" date="2018-08" db="EMBL/GenBank/DDBJ databases">
        <title>Streptomyces globisporus 1912-4Crt, whole genome shotgun sequence.</title>
        <authorList>
            <person name="Matselyukh B."/>
        </authorList>
    </citation>
    <scope>NUCLEOTIDE SEQUENCE [LARGE SCALE GENOMIC DNA]</scope>
    <source>
        <strain evidence="3 4">1912-4Crt</strain>
    </source>
</reference>
<dbReference type="RefSeq" id="WP_118899105.1">
    <property type="nucleotide sequence ID" value="NZ_QWFA01000002.1"/>
</dbReference>
<dbReference type="InterPro" id="IPR002645">
    <property type="entry name" value="STAS_dom"/>
</dbReference>
<evidence type="ECO:0000313" key="4">
    <source>
        <dbReference type="Proteomes" id="UP000285596"/>
    </source>
</evidence>
<dbReference type="AlphaFoldDB" id="A0A423V760"/>
<gene>
    <name evidence="3" type="ORF">D3105_00980</name>
</gene>
<dbReference type="CDD" id="cd07043">
    <property type="entry name" value="STAS_anti-anti-sigma_factors"/>
    <property type="match status" value="1"/>
</dbReference>
<dbReference type="Pfam" id="PF13466">
    <property type="entry name" value="STAS_2"/>
    <property type="match status" value="1"/>
</dbReference>
<dbReference type="InterPro" id="IPR036513">
    <property type="entry name" value="STAS_dom_sf"/>
</dbReference>
<evidence type="ECO:0000256" key="1">
    <source>
        <dbReference type="SAM" id="MobiDB-lite"/>
    </source>
</evidence>
<evidence type="ECO:0000313" key="3">
    <source>
        <dbReference type="EMBL" id="ROV70451.1"/>
    </source>
</evidence>
<accession>A0A423V760</accession>
<feature type="compositionally biased region" description="Pro residues" evidence="1">
    <location>
        <begin position="108"/>
        <end position="117"/>
    </location>
</feature>
<protein>
    <submittedName>
        <fullName evidence="3">Anti-sigma factor antagonist</fullName>
    </submittedName>
</protein>
<dbReference type="InterPro" id="IPR058548">
    <property type="entry name" value="MlaB-like_STAS"/>
</dbReference>
<dbReference type="PROSITE" id="PS50801">
    <property type="entry name" value="STAS"/>
    <property type="match status" value="1"/>
</dbReference>